<dbReference type="Pfam" id="PF12890">
    <property type="entry name" value="DHOase"/>
    <property type="match status" value="1"/>
</dbReference>
<name>E1IGT4_9CHLR</name>
<reference evidence="5 6" key="1">
    <citation type="journal article" date="2011" name="J. Bacteriol.">
        <title>Draft genome sequence of the anoxygenic filamentous phototrophic bacterium Oscillochloris trichoides subsp. DG-6.</title>
        <authorList>
            <person name="Kuznetsov B.B."/>
            <person name="Ivanovsky R.N."/>
            <person name="Keppen O.I."/>
            <person name="Sukhacheva M.V."/>
            <person name="Bumazhkin B.K."/>
            <person name="Patutina E.O."/>
            <person name="Beletsky A.V."/>
            <person name="Mardanov A.V."/>
            <person name="Baslerov R.V."/>
            <person name="Panteleeva A.N."/>
            <person name="Kolganova T.V."/>
            <person name="Ravin N.V."/>
            <person name="Skryabin K.G."/>
        </authorList>
    </citation>
    <scope>NUCLEOTIDE SEQUENCE [LARGE SCALE GENOMIC DNA]</scope>
    <source>
        <strain evidence="5 6">DG-6</strain>
    </source>
</reference>
<dbReference type="GO" id="GO:0004038">
    <property type="term" value="F:allantoinase activity"/>
    <property type="evidence" value="ECO:0007669"/>
    <property type="project" value="TreeGrafter"/>
</dbReference>
<dbReference type="PANTHER" id="PTHR43668:SF2">
    <property type="entry name" value="ALLANTOINASE"/>
    <property type="match status" value="1"/>
</dbReference>
<dbReference type="EC" id="3.5.2.3" evidence="2"/>
<dbReference type="GO" id="GO:0005737">
    <property type="term" value="C:cytoplasm"/>
    <property type="evidence" value="ECO:0007669"/>
    <property type="project" value="TreeGrafter"/>
</dbReference>
<evidence type="ECO:0000256" key="1">
    <source>
        <dbReference type="ARBA" id="ARBA00022975"/>
    </source>
</evidence>
<gene>
    <name evidence="2" type="primary">pyrC</name>
    <name evidence="5" type="ORF">OSCT_2535</name>
</gene>
<keyword evidence="6" id="KW-1185">Reference proteome</keyword>
<proteinExistence type="inferred from homology"/>
<dbReference type="InterPro" id="IPR050138">
    <property type="entry name" value="DHOase/Allantoinase_Hydrolase"/>
</dbReference>
<sequence length="498" mass="52635">MNYLIRNGSIIDPARRVATVGDVLVVDGKVERVIDMAEMGVDPGPLPEGTEIIHAGGCVVAPGFTDLYAELGEPGHEQRETIATGMRAAVQGGFTMVCAMPNTNPVLDSAAVAHQVTALAQREGQGHVALIGAVTQGREGKILTEMIELAEAGCVAFSDAGRTILDAGVMRNALAYAAALDLPIMSHCEDARLGLNWVMHEGAVSMRLGLPGLPAAAEEIIIARDIALAEDTRAHLHICQVSTAAGVALIRAAKERGVRVTAEVSPHHLALSDTWVLGSLAPQPNPPPTPQPTPRGKGKSRRNSAPELGLPSWLDPTLLPPYDSSTRIRPPLRSEQDIEALIIGLNDGTIDAIASGHTPRTRVEKECEYGAAAPGISSLETALGLVLTLVHRGEMDLVNTVARLTEGPAQVMGRSPATLRPGSRADIVIFDPDRMWTVERSQLVSLGKNTPLQGQQLKGQVMLTMVSGQVAFRRGEFGMYGRGGPQSSKIAGIFGDVT</sequence>
<dbReference type="GO" id="GO:0008270">
    <property type="term" value="F:zinc ion binding"/>
    <property type="evidence" value="ECO:0007669"/>
    <property type="project" value="UniProtKB-UniRule"/>
</dbReference>
<comment type="cofactor">
    <cofactor evidence="2">
        <name>Zn(2+)</name>
        <dbReference type="ChEBI" id="CHEBI:29105"/>
    </cofactor>
    <text evidence="2">Binds 2 Zn(2+) ions per subunit.</text>
</comment>
<feature type="compositionally biased region" description="Pro residues" evidence="3">
    <location>
        <begin position="283"/>
        <end position="293"/>
    </location>
</feature>
<comment type="catalytic activity">
    <reaction evidence="2">
        <text>(S)-dihydroorotate + H2O = N-carbamoyl-L-aspartate + H(+)</text>
        <dbReference type="Rhea" id="RHEA:24296"/>
        <dbReference type="ChEBI" id="CHEBI:15377"/>
        <dbReference type="ChEBI" id="CHEBI:15378"/>
        <dbReference type="ChEBI" id="CHEBI:30864"/>
        <dbReference type="ChEBI" id="CHEBI:32814"/>
        <dbReference type="EC" id="3.5.2.3"/>
    </reaction>
</comment>
<dbReference type="EMBL" id="ADVR01000111">
    <property type="protein sequence ID" value="EFO79610.1"/>
    <property type="molecule type" value="Genomic_DNA"/>
</dbReference>
<dbReference type="SUPFAM" id="SSF51338">
    <property type="entry name" value="Composite domain of metallo-dependent hydrolases"/>
    <property type="match status" value="1"/>
</dbReference>
<comment type="similarity">
    <text evidence="2">Belongs to the metallo-dependent hydrolases superfamily. DHOase family. Class I DHOase subfamily.</text>
</comment>
<evidence type="ECO:0000256" key="3">
    <source>
        <dbReference type="SAM" id="MobiDB-lite"/>
    </source>
</evidence>
<keyword evidence="2" id="KW-0479">Metal-binding</keyword>
<evidence type="ECO:0000313" key="5">
    <source>
        <dbReference type="EMBL" id="EFO79610.1"/>
    </source>
</evidence>
<evidence type="ECO:0000256" key="2">
    <source>
        <dbReference type="HAMAP-Rule" id="MF_00220"/>
    </source>
</evidence>
<feature type="binding site" evidence="2">
    <location>
        <begin position="374"/>
        <end position="375"/>
    </location>
    <ligand>
        <name>substrate</name>
    </ligand>
</feature>
<feature type="region of interest" description="Disordered" evidence="3">
    <location>
        <begin position="278"/>
        <end position="322"/>
    </location>
</feature>
<protein>
    <recommendedName>
        <fullName evidence="2">Dihydroorotase</fullName>
        <shortName evidence="2">DHOase</shortName>
        <ecNumber evidence="2">3.5.2.3</ecNumber>
    </recommendedName>
</protein>
<accession>E1IGT4</accession>
<dbReference type="Gene3D" id="3.20.20.140">
    <property type="entry name" value="Metal-dependent hydrolases"/>
    <property type="match status" value="2"/>
</dbReference>
<dbReference type="Proteomes" id="UP000054010">
    <property type="component" value="Unassembled WGS sequence"/>
</dbReference>
<dbReference type="CDD" id="cd01317">
    <property type="entry name" value="DHOase_IIa"/>
    <property type="match status" value="1"/>
</dbReference>
<feature type="binding site" evidence="2">
    <location>
        <position position="102"/>
    </location>
    <ligand>
        <name>substrate</name>
    </ligand>
</feature>
<dbReference type="OrthoDB" id="9765462at2"/>
<keyword evidence="1 2" id="KW-0665">Pyrimidine biosynthesis</keyword>
<keyword evidence="2" id="KW-0862">Zinc</keyword>
<dbReference type="PANTHER" id="PTHR43668">
    <property type="entry name" value="ALLANTOINASE"/>
    <property type="match status" value="1"/>
</dbReference>
<dbReference type="HAMAP" id="MF_00220_B">
    <property type="entry name" value="PyrC_classI_B"/>
    <property type="match status" value="1"/>
</dbReference>
<comment type="caution">
    <text evidence="2">Lacks conserved residue(s) required for the propagation of feature annotation.</text>
</comment>
<feature type="domain" description="Dihydroorotase catalytic" evidence="4">
    <location>
        <begin position="58"/>
        <end position="243"/>
    </location>
</feature>
<dbReference type="GO" id="GO:0044205">
    <property type="term" value="P:'de novo' UMP biosynthetic process"/>
    <property type="evidence" value="ECO:0007669"/>
    <property type="project" value="UniProtKB-UniRule"/>
</dbReference>
<dbReference type="GO" id="GO:0004151">
    <property type="term" value="F:dihydroorotase activity"/>
    <property type="evidence" value="ECO:0007669"/>
    <property type="project" value="UniProtKB-UniRule"/>
</dbReference>
<dbReference type="STRING" id="765420.OSCT_2535"/>
<comment type="pathway">
    <text evidence="2">Pyrimidine metabolism; UMP biosynthesis via de novo pathway; (S)-dihydroorotate from bicarbonate: step 3/3.</text>
</comment>
<dbReference type="InterPro" id="IPR004722">
    <property type="entry name" value="DHOase"/>
</dbReference>
<dbReference type="eggNOG" id="COG0044">
    <property type="taxonomic scope" value="Bacteria"/>
</dbReference>
<evidence type="ECO:0000259" key="4">
    <source>
        <dbReference type="Pfam" id="PF12890"/>
    </source>
</evidence>
<dbReference type="SUPFAM" id="SSF51556">
    <property type="entry name" value="Metallo-dependent hydrolases"/>
    <property type="match status" value="1"/>
</dbReference>
<dbReference type="AlphaFoldDB" id="E1IGT4"/>
<dbReference type="UniPathway" id="UPA00070">
    <property type="reaction ID" value="UER00117"/>
</dbReference>
<organism evidence="5 6">
    <name type="scientific">Oscillochloris trichoides DG-6</name>
    <dbReference type="NCBI Taxonomy" id="765420"/>
    <lineage>
        <taxon>Bacteria</taxon>
        <taxon>Bacillati</taxon>
        <taxon>Chloroflexota</taxon>
        <taxon>Chloroflexia</taxon>
        <taxon>Chloroflexales</taxon>
        <taxon>Chloroflexineae</taxon>
        <taxon>Oscillochloridaceae</taxon>
        <taxon>Oscillochloris</taxon>
    </lineage>
</organism>
<comment type="caution">
    <text evidence="5">The sequence shown here is derived from an EMBL/GenBank/DDBJ whole genome shotgun (WGS) entry which is preliminary data.</text>
</comment>
<dbReference type="NCBIfam" id="TIGR00857">
    <property type="entry name" value="pyrC_multi"/>
    <property type="match status" value="1"/>
</dbReference>
<dbReference type="HOGENOM" id="CLU_015572_1_0_0"/>
<evidence type="ECO:0000313" key="6">
    <source>
        <dbReference type="Proteomes" id="UP000054010"/>
    </source>
</evidence>
<comment type="function">
    <text evidence="2">Catalyzes the reversible cyclization of carbamoyl aspartate to dihydroorotate.</text>
</comment>
<dbReference type="InterPro" id="IPR032466">
    <property type="entry name" value="Metal_Hydrolase"/>
</dbReference>
<keyword evidence="2" id="KW-0378">Hydrolase</keyword>
<dbReference type="InterPro" id="IPR024403">
    <property type="entry name" value="DHOase_cat"/>
</dbReference>
<dbReference type="GO" id="GO:0006145">
    <property type="term" value="P:purine nucleobase catabolic process"/>
    <property type="evidence" value="ECO:0007669"/>
    <property type="project" value="TreeGrafter"/>
</dbReference>
<dbReference type="InterPro" id="IPR011059">
    <property type="entry name" value="Metal-dep_hydrolase_composite"/>
</dbReference>
<feature type="binding site" evidence="2">
    <location>
        <position position="187"/>
    </location>
    <ligand>
        <name>Zn(2+)</name>
        <dbReference type="ChEBI" id="CHEBI:29105"/>
        <label>2</label>
    </ligand>
</feature>